<dbReference type="AlphaFoldDB" id="A0A5S6Q219"/>
<keyword evidence="1" id="KW-1185">Reference proteome</keyword>
<organism evidence="1 2">
    <name type="scientific">Trichuris muris</name>
    <name type="common">Mouse whipworm</name>
    <dbReference type="NCBI Taxonomy" id="70415"/>
    <lineage>
        <taxon>Eukaryota</taxon>
        <taxon>Metazoa</taxon>
        <taxon>Ecdysozoa</taxon>
        <taxon>Nematoda</taxon>
        <taxon>Enoplea</taxon>
        <taxon>Dorylaimia</taxon>
        <taxon>Trichinellida</taxon>
        <taxon>Trichuridae</taxon>
        <taxon>Trichuris</taxon>
    </lineage>
</organism>
<reference evidence="2 3" key="2">
    <citation type="submission" date="2019-12" db="UniProtKB">
        <authorList>
            <consortium name="WormBaseParasite"/>
        </authorList>
    </citation>
    <scope>IDENTIFICATION</scope>
</reference>
<accession>A0A5S6Q219</accession>
<sequence>MHTMFLVERISDVKRGLPFIHGMTFHIGVSDNKCAYESTAKPFRVNLRFTELLICTSSKACNEQTRASPKKTSCQLEPHKSLTAQQLVATMKSKLPIGLRKRQKKTRQKVHLELIKFVRMF</sequence>
<dbReference type="Proteomes" id="UP000046395">
    <property type="component" value="Unassembled WGS sequence"/>
</dbReference>
<evidence type="ECO:0000313" key="1">
    <source>
        <dbReference type="Proteomes" id="UP000046395"/>
    </source>
</evidence>
<reference evidence="1" key="1">
    <citation type="submission" date="2014-03" db="EMBL/GenBank/DDBJ databases">
        <title>The whipworm genome and dual-species transcriptomics of an intimate host-pathogen interaction.</title>
        <authorList>
            <person name="Foth B.J."/>
            <person name="Tsai I.J."/>
            <person name="Reid A.J."/>
            <person name="Bancroft A.J."/>
            <person name="Nichol S."/>
            <person name="Tracey A."/>
            <person name="Holroyd N."/>
            <person name="Cotton J.A."/>
            <person name="Stanley E.J."/>
            <person name="Zarowiecki M."/>
            <person name="Liu J.Z."/>
            <person name="Huckvale T."/>
            <person name="Cooper P.J."/>
            <person name="Grencis R.K."/>
            <person name="Berriman M."/>
        </authorList>
    </citation>
    <scope>NUCLEOTIDE SEQUENCE [LARGE SCALE GENOMIC DNA]</scope>
    <source>
        <strain evidence="1">Edinburgh</strain>
    </source>
</reference>
<name>A0A5S6Q219_TRIMR</name>
<dbReference type="WBParaSite" id="TMUE_0000001002.1">
    <property type="protein sequence ID" value="TMUE_0000001002.1"/>
    <property type="gene ID" value="WBGene00296919"/>
</dbReference>
<dbReference type="WBParaSite" id="TMUE_2000007426.1">
    <property type="protein sequence ID" value="TMUE_2000007426.1"/>
    <property type="gene ID" value="WBGene00299884"/>
</dbReference>
<evidence type="ECO:0000313" key="2">
    <source>
        <dbReference type="WBParaSite" id="TMUE_0000001002.1"/>
    </source>
</evidence>
<protein>
    <submittedName>
        <fullName evidence="2 3">ZP domain-containing protein</fullName>
    </submittedName>
</protein>
<evidence type="ECO:0000313" key="3">
    <source>
        <dbReference type="WBParaSite" id="TMUE_2000007426.1"/>
    </source>
</evidence>
<proteinExistence type="predicted"/>